<accession>A0A6A6RZ21</accession>
<dbReference type="Proteomes" id="UP000799753">
    <property type="component" value="Unassembled WGS sequence"/>
</dbReference>
<sequence length="371" mass="41898">MDPLSVAASVLTLISAAGFILQRLEYVKSRMHPHGELLAMMNTVTDLQTTLIVVRDHYEALRDNMLPAARLAYKTLPETTKKLQERLDRLIDFAKDTLLKNGKGLPRLGLSERKRKQLVEIRESISDAHRNLQLVLLTANIRQNEQLMSTIGEISIVQNEHRTLQSEHHAQTSATLGEILSQITAIHHLGGNNSRNNQNTQNTLSSVLTQTIHEGSIATSTQLRITTVTPLKRCDSTCNCQCHVRIRSQTPKWLSGIVGTLFYSSTYTPEVDVRPCNVTTCFRSQSSSSSRFTYYFPSWLIRTALVYSSWNNLNGENSSWTVRMPREIPEYMPCWHYIEAGSVGKIKELLQSREMSPYDITSHGISVLQVS</sequence>
<proteinExistence type="predicted"/>
<organism evidence="1 2">
    <name type="scientific">Massarina eburnea CBS 473.64</name>
    <dbReference type="NCBI Taxonomy" id="1395130"/>
    <lineage>
        <taxon>Eukaryota</taxon>
        <taxon>Fungi</taxon>
        <taxon>Dikarya</taxon>
        <taxon>Ascomycota</taxon>
        <taxon>Pezizomycotina</taxon>
        <taxon>Dothideomycetes</taxon>
        <taxon>Pleosporomycetidae</taxon>
        <taxon>Pleosporales</taxon>
        <taxon>Massarineae</taxon>
        <taxon>Massarinaceae</taxon>
        <taxon>Massarina</taxon>
    </lineage>
</organism>
<name>A0A6A6RZ21_9PLEO</name>
<reference evidence="1" key="1">
    <citation type="journal article" date="2020" name="Stud. Mycol.">
        <title>101 Dothideomycetes genomes: a test case for predicting lifestyles and emergence of pathogens.</title>
        <authorList>
            <person name="Haridas S."/>
            <person name="Albert R."/>
            <person name="Binder M."/>
            <person name="Bloem J."/>
            <person name="Labutti K."/>
            <person name="Salamov A."/>
            <person name="Andreopoulos B."/>
            <person name="Baker S."/>
            <person name="Barry K."/>
            <person name="Bills G."/>
            <person name="Bluhm B."/>
            <person name="Cannon C."/>
            <person name="Castanera R."/>
            <person name="Culley D."/>
            <person name="Daum C."/>
            <person name="Ezra D."/>
            <person name="Gonzalez J."/>
            <person name="Henrissat B."/>
            <person name="Kuo A."/>
            <person name="Liang C."/>
            <person name="Lipzen A."/>
            <person name="Lutzoni F."/>
            <person name="Magnuson J."/>
            <person name="Mondo S."/>
            <person name="Nolan M."/>
            <person name="Ohm R."/>
            <person name="Pangilinan J."/>
            <person name="Park H.-J."/>
            <person name="Ramirez L."/>
            <person name="Alfaro M."/>
            <person name="Sun H."/>
            <person name="Tritt A."/>
            <person name="Yoshinaga Y."/>
            <person name="Zwiers L.-H."/>
            <person name="Turgeon B."/>
            <person name="Goodwin S."/>
            <person name="Spatafora J."/>
            <person name="Crous P."/>
            <person name="Grigoriev I."/>
        </authorList>
    </citation>
    <scope>NUCLEOTIDE SEQUENCE</scope>
    <source>
        <strain evidence="1">CBS 473.64</strain>
    </source>
</reference>
<evidence type="ECO:0000313" key="2">
    <source>
        <dbReference type="Proteomes" id="UP000799753"/>
    </source>
</evidence>
<protein>
    <recommendedName>
        <fullName evidence="3">Fungal N-terminal domain-containing protein</fullName>
    </recommendedName>
</protein>
<dbReference type="OrthoDB" id="341259at2759"/>
<gene>
    <name evidence="1" type="ORF">P280DRAFT_37882</name>
</gene>
<dbReference type="AlphaFoldDB" id="A0A6A6RZ21"/>
<evidence type="ECO:0008006" key="3">
    <source>
        <dbReference type="Google" id="ProtNLM"/>
    </source>
</evidence>
<keyword evidence="2" id="KW-1185">Reference proteome</keyword>
<evidence type="ECO:0000313" key="1">
    <source>
        <dbReference type="EMBL" id="KAF2639458.1"/>
    </source>
</evidence>
<dbReference type="EMBL" id="MU006786">
    <property type="protein sequence ID" value="KAF2639458.1"/>
    <property type="molecule type" value="Genomic_DNA"/>
</dbReference>